<evidence type="ECO:0000313" key="3">
    <source>
        <dbReference type="Proteomes" id="UP001227192"/>
    </source>
</evidence>
<comment type="caution">
    <text evidence="2">The sequence shown here is derived from an EMBL/GenBank/DDBJ whole genome shotgun (WGS) entry which is preliminary data.</text>
</comment>
<keyword evidence="3" id="KW-1185">Reference proteome</keyword>
<dbReference type="Proteomes" id="UP001227192">
    <property type="component" value="Unassembled WGS sequence"/>
</dbReference>
<reference evidence="2" key="2">
    <citation type="journal article" date="2016" name="Fungal Biol.">
        <title>Ochratoxin A production by Penicillium thymicola.</title>
        <authorList>
            <person name="Nguyen H.D.T."/>
            <person name="McMullin D.R."/>
            <person name="Ponomareva E."/>
            <person name="Riley R."/>
            <person name="Pomraning K.R."/>
            <person name="Baker S.E."/>
            <person name="Seifert K.A."/>
        </authorList>
    </citation>
    <scope>NUCLEOTIDE SEQUENCE</scope>
    <source>
        <strain evidence="2">DAOM 180753</strain>
    </source>
</reference>
<organism evidence="2 3">
    <name type="scientific">Penicillium thymicola</name>
    <dbReference type="NCBI Taxonomy" id="293382"/>
    <lineage>
        <taxon>Eukaryota</taxon>
        <taxon>Fungi</taxon>
        <taxon>Dikarya</taxon>
        <taxon>Ascomycota</taxon>
        <taxon>Pezizomycotina</taxon>
        <taxon>Eurotiomycetes</taxon>
        <taxon>Eurotiomycetidae</taxon>
        <taxon>Eurotiales</taxon>
        <taxon>Aspergillaceae</taxon>
        <taxon>Penicillium</taxon>
    </lineage>
</organism>
<feature type="signal peptide" evidence="1">
    <location>
        <begin position="1"/>
        <end position="19"/>
    </location>
</feature>
<sequence>MKTMSISSLVLATATSILAAPSPVVPALGPLQLTDLNAAIYSSSPPTTCLLSFALKDPNTNTDTKCSAYWSIGMPGNKTYDCSDKAYQLHLPNGIYDIENFDLGVSRADGTESGRSVVSGDLWKCEKQEYPKAQCKWDVVGSKWIQRRFAPEAISIRLVDTCKEYYDITLWTRLLAHEAQKGEALAIYVDTERSAVIKTNQPARIVILQDYHVLSPSLHPNIGKVPDKSLPTPKLGFGN</sequence>
<name>A0AAI9TAE1_PENTH</name>
<dbReference type="AlphaFoldDB" id="A0AAI9TAE1"/>
<gene>
    <name evidence="2" type="ORF">VN97_g9689</name>
</gene>
<evidence type="ECO:0000313" key="2">
    <source>
        <dbReference type="EMBL" id="KAJ9483700.1"/>
    </source>
</evidence>
<dbReference type="EMBL" id="LACB01000404">
    <property type="protein sequence ID" value="KAJ9483700.1"/>
    <property type="molecule type" value="Genomic_DNA"/>
</dbReference>
<keyword evidence="1" id="KW-0732">Signal</keyword>
<feature type="chain" id="PRO_5042522143" evidence="1">
    <location>
        <begin position="20"/>
        <end position="239"/>
    </location>
</feature>
<accession>A0AAI9TAE1</accession>
<protein>
    <submittedName>
        <fullName evidence="2">Uncharacterized protein</fullName>
    </submittedName>
</protein>
<reference evidence="2" key="1">
    <citation type="submission" date="2015-06" db="EMBL/GenBank/DDBJ databases">
        <authorList>
            <person name="Nguyen H."/>
        </authorList>
    </citation>
    <scope>NUCLEOTIDE SEQUENCE</scope>
    <source>
        <strain evidence="2">DAOM 180753</strain>
    </source>
</reference>
<evidence type="ECO:0000256" key="1">
    <source>
        <dbReference type="SAM" id="SignalP"/>
    </source>
</evidence>
<proteinExistence type="predicted"/>